<evidence type="ECO:0000313" key="1">
    <source>
        <dbReference type="EMBL" id="BET97082.1"/>
    </source>
</evidence>
<dbReference type="EMBL" id="AP028978">
    <property type="protein sequence ID" value="BET97082.1"/>
    <property type="molecule type" value="Genomic_DNA"/>
</dbReference>
<organism evidence="1 2">
    <name type="scientific">Xenorhabdus taiwanensis</name>
    <dbReference type="NCBI Taxonomy" id="3085177"/>
    <lineage>
        <taxon>Bacteria</taxon>
        <taxon>Pseudomonadati</taxon>
        <taxon>Pseudomonadota</taxon>
        <taxon>Gammaproteobacteria</taxon>
        <taxon>Enterobacterales</taxon>
        <taxon>Morganellaceae</taxon>
        <taxon>Xenorhabdus</taxon>
    </lineage>
</organism>
<keyword evidence="2" id="KW-1185">Reference proteome</keyword>
<protein>
    <submittedName>
        <fullName evidence="1">Uncharacterized protein</fullName>
    </submittedName>
</protein>
<name>A0ABM8JWK3_9GAMM</name>
<dbReference type="Proteomes" id="UP001529514">
    <property type="component" value="Chromosome"/>
</dbReference>
<gene>
    <name evidence="1" type="ORF">TCT1_20030</name>
</gene>
<accession>A0ABM8JWK3</accession>
<proteinExistence type="predicted"/>
<evidence type="ECO:0000313" key="2">
    <source>
        <dbReference type="Proteomes" id="UP001529514"/>
    </source>
</evidence>
<sequence length="81" mass="8783">MNFITLGGINGECQGKDKKEVTITIGQKSALYANGLSSPTPPFETEGKRGFRPIKVIKSMRSILFPARKSTIGISLMAEPK</sequence>
<reference evidence="1 2" key="1">
    <citation type="submission" date="2023-10" db="EMBL/GenBank/DDBJ databases">
        <title>Xenorhabdus taiwanensis sp. nov., a symbiotic bacterium associated with the entomopathogenic nematode Steinernema taiwanensis.</title>
        <authorList>
            <person name="Tseng C.T."/>
            <person name="Shu H.Y."/>
            <person name="Chen M.H."/>
            <person name="Fang Y.J."/>
            <person name="Wu T.L."/>
            <person name="Lin Y.C."/>
            <person name="Huang C.J."/>
        </authorList>
    </citation>
    <scope>NUCLEOTIDE SEQUENCE [LARGE SCALE GENOMIC DNA]</scope>
    <source>
        <strain evidence="1 2">TCT-1</strain>
    </source>
</reference>